<evidence type="ECO:0000313" key="2">
    <source>
        <dbReference type="Proteomes" id="UP000018320"/>
    </source>
</evidence>
<dbReference type="InterPro" id="IPR001544">
    <property type="entry name" value="Aminotrans_IV"/>
</dbReference>
<dbReference type="PANTHER" id="PTHR47703">
    <property type="entry name" value="D-AMINOACID AMINOTRANSFERASE-LIKE PLP-DEPENDENT ENZYMES SUPERFAMILY PROTEIN"/>
    <property type="match status" value="1"/>
</dbReference>
<gene>
    <name evidence="1" type="ORF">DHA2_153656</name>
</gene>
<dbReference type="Gene3D" id="3.20.10.10">
    <property type="entry name" value="D-amino Acid Aminotransferase, subunit A, domain 2"/>
    <property type="match status" value="1"/>
</dbReference>
<protein>
    <submittedName>
        <fullName evidence="1">PyridoxaL 5'-phosphate dependent enzyme, class IV protein</fullName>
    </submittedName>
</protein>
<dbReference type="VEuPathDB" id="GiardiaDB:DHA2_153656"/>
<dbReference type="EMBL" id="AHGT01000091">
    <property type="protein sequence ID" value="ESU35257.1"/>
    <property type="molecule type" value="Genomic_DNA"/>
</dbReference>
<dbReference type="InterPro" id="IPR043132">
    <property type="entry name" value="BCAT-like_C"/>
</dbReference>
<dbReference type="Pfam" id="PF01063">
    <property type="entry name" value="Aminotran_4"/>
    <property type="match status" value="1"/>
</dbReference>
<dbReference type="VEuPathDB" id="GiardiaDB:QR46_3880"/>
<dbReference type="SUPFAM" id="SSF56752">
    <property type="entry name" value="D-aminoacid aminotransferase-like PLP-dependent enzymes"/>
    <property type="match status" value="1"/>
</dbReference>
<dbReference type="VEuPathDB" id="GiardiaDB:GL50581_936"/>
<sequence>VPIPHKTCIPGTAETIKNLMLFFRDGCCTTVEGTTADVLTTAPRGAYTRFCTVHRDRILYLAEHVTRLRKSLLGMLDDRYVELYHLSIPNMSKHRQEAEDKFTEAFLAEYMIKAADCMLKQIPTGDIRVDVHLSAYEPGFPMFALGTPVPNQDETKDTVILERGERRTPTIKDTQWIKERKPLESFLGDTVEEVVLMDDEGYLYEGISSNFFVLLRRDDGALVLQTAEDEYVLQGTIRSMVLSTAKDLNVLVEMSRPRIADINKWIGVFITSTTRRVKPISRVFLDGTTYDFSTDEPSRFKDAIRQSELNHGSLIATE</sequence>
<organism evidence="1 2">
    <name type="scientific">Giardia intestinalis</name>
    <name type="common">Giardia lamblia</name>
    <dbReference type="NCBI Taxonomy" id="5741"/>
    <lineage>
        <taxon>Eukaryota</taxon>
        <taxon>Metamonada</taxon>
        <taxon>Diplomonadida</taxon>
        <taxon>Hexamitidae</taxon>
        <taxon>Giardiinae</taxon>
        <taxon>Giardia</taxon>
    </lineage>
</organism>
<evidence type="ECO:0000313" key="1">
    <source>
        <dbReference type="EMBL" id="ESU35257.1"/>
    </source>
</evidence>
<comment type="caution">
    <text evidence="1">The sequence shown here is derived from an EMBL/GenBank/DDBJ whole genome shotgun (WGS) entry which is preliminary data.</text>
</comment>
<dbReference type="AlphaFoldDB" id="V6TA01"/>
<dbReference type="Proteomes" id="UP000018320">
    <property type="component" value="Unassembled WGS sequence"/>
</dbReference>
<proteinExistence type="predicted"/>
<feature type="non-terminal residue" evidence="1">
    <location>
        <position position="1"/>
    </location>
</feature>
<dbReference type="InterPro" id="IPR036038">
    <property type="entry name" value="Aminotransferase-like"/>
</dbReference>
<dbReference type="GO" id="GO:0003824">
    <property type="term" value="F:catalytic activity"/>
    <property type="evidence" value="ECO:0007669"/>
    <property type="project" value="InterPro"/>
</dbReference>
<reference evidence="2" key="1">
    <citation type="submission" date="2012-02" db="EMBL/GenBank/DDBJ databases">
        <title>Genome sequencing of Giardia lamblia Genotypes A2 and B isolates (DH and GS) and comparative analysis with the genomes of Genotypes A1 and E (WB and Pig).</title>
        <authorList>
            <person name="Adam R."/>
            <person name="Dahlstrom E."/>
            <person name="Martens C."/>
            <person name="Bruno D."/>
            <person name="Barbian K."/>
            <person name="Porcella S.F."/>
            <person name="Nash T."/>
        </authorList>
    </citation>
    <scope>NUCLEOTIDE SEQUENCE</scope>
    <source>
        <strain evidence="2">DH</strain>
    </source>
</reference>
<reference evidence="1 2" key="2">
    <citation type="journal article" date="2013" name="Genome Biol. Evol.">
        <title>Genome sequencing of Giardia lamblia genotypes A2 and B isolates (DH and GS) and comparative analysis with the genomes of genotypes A1 and E (WB and Pig).</title>
        <authorList>
            <person name="Adam R.D."/>
            <person name="Dahlstrom E.W."/>
            <person name="Martens C.A."/>
            <person name="Bruno D.P."/>
            <person name="Barbian K.D."/>
            <person name="Ricklefs S.M."/>
            <person name="Hernandez M.M."/>
            <person name="Narla N.P."/>
            <person name="Patel R.B."/>
            <person name="Porcella S.F."/>
            <person name="Nash T.E."/>
        </authorList>
    </citation>
    <scope>NUCLEOTIDE SEQUENCE [LARGE SCALE GENOMIC DNA]</scope>
    <source>
        <strain evidence="1 2">DH</strain>
    </source>
</reference>
<accession>V6TA01</accession>
<name>V6TA01_GIAIN</name>
<dbReference type="PANTHER" id="PTHR47703:SF2">
    <property type="entry name" value="D-AMINOACID AMINOTRANSFERASE-LIKE PLP-DEPENDENT ENZYMES SUPERFAMILY PROTEIN"/>
    <property type="match status" value="1"/>
</dbReference>
<dbReference type="VEuPathDB" id="GiardiaDB:GL50803_0029078"/>